<dbReference type="EMBL" id="CAJPWZ010001791">
    <property type="protein sequence ID" value="CAG2223612.1"/>
    <property type="molecule type" value="Genomic_DNA"/>
</dbReference>
<feature type="region of interest" description="Disordered" evidence="1">
    <location>
        <begin position="122"/>
        <end position="173"/>
    </location>
</feature>
<evidence type="ECO:0000313" key="2">
    <source>
        <dbReference type="EMBL" id="CAG2223612.1"/>
    </source>
</evidence>
<feature type="region of interest" description="Disordered" evidence="1">
    <location>
        <begin position="360"/>
        <end position="399"/>
    </location>
</feature>
<gene>
    <name evidence="2" type="ORF">MEDL_37026</name>
</gene>
<protein>
    <submittedName>
        <fullName evidence="2">Uncharacterized protein</fullName>
    </submittedName>
</protein>
<sequence length="512" mass="57826">MEMQARKTLLRNRGVNFEREPRKNYIEFLINGSTVDGISYNKTMNKCSHRDGECKYNACACHRAGTEFIRIFTVTSVYGTQFSCDMRFNDKDKESIFSMERSLYINDTVFYNASTIKLIKPPARGNNKKIKTEHTGSAKSEINEDQTKLLHGKSAEQSTNSETKEKSDDKTVDNIYIRQNTMNDSKPYNEVGETEPSKYISYAKVIKTNLDEQHAEPQEAEDVSESTTQHTDTDFNLEEETLHDKTVDNIYRENETTISKRHISSRAEEICNQNTDIESTLSKNIRQNTMNDSIPCNEPCGTTTSEYISYAKVIKTNLDEQHAEPQEAEDVSESTTQHTDTDFNLEEDLVVTCHNLNATLPASTNAPNQATSDSQNDRHTQPDADERKHDRSNYNLEGRTKSLEKKLMKNLLGRLIRKYSKLDISSLCLSVLDEESVDTITKTISKCLKENLKQSDNTVDGNTVGGGDGAPTRGGSPSGCVSPTFQTPHRMSYQPNHLSPDYPCKQTQETVC</sequence>
<feature type="region of interest" description="Disordered" evidence="1">
    <location>
        <begin position="455"/>
        <end position="500"/>
    </location>
</feature>
<keyword evidence="3" id="KW-1185">Reference proteome</keyword>
<feature type="compositionally biased region" description="Polar residues" evidence="1">
    <location>
        <begin position="479"/>
        <end position="497"/>
    </location>
</feature>
<dbReference type="AlphaFoldDB" id="A0A8S3SZ86"/>
<accession>A0A8S3SZ86</accession>
<evidence type="ECO:0000256" key="1">
    <source>
        <dbReference type="SAM" id="MobiDB-lite"/>
    </source>
</evidence>
<organism evidence="2 3">
    <name type="scientific">Mytilus edulis</name>
    <name type="common">Blue mussel</name>
    <dbReference type="NCBI Taxonomy" id="6550"/>
    <lineage>
        <taxon>Eukaryota</taxon>
        <taxon>Metazoa</taxon>
        <taxon>Spiralia</taxon>
        <taxon>Lophotrochozoa</taxon>
        <taxon>Mollusca</taxon>
        <taxon>Bivalvia</taxon>
        <taxon>Autobranchia</taxon>
        <taxon>Pteriomorphia</taxon>
        <taxon>Mytilida</taxon>
        <taxon>Mytiloidea</taxon>
        <taxon>Mytilidae</taxon>
        <taxon>Mytilinae</taxon>
        <taxon>Mytilus</taxon>
    </lineage>
</organism>
<name>A0A8S3SZ86_MYTED</name>
<feature type="compositionally biased region" description="Basic and acidic residues" evidence="1">
    <location>
        <begin position="130"/>
        <end position="148"/>
    </location>
</feature>
<reference evidence="2" key="1">
    <citation type="submission" date="2021-03" db="EMBL/GenBank/DDBJ databases">
        <authorList>
            <person name="Bekaert M."/>
        </authorList>
    </citation>
    <scope>NUCLEOTIDE SEQUENCE</scope>
</reference>
<dbReference type="Proteomes" id="UP000683360">
    <property type="component" value="Unassembled WGS sequence"/>
</dbReference>
<feature type="compositionally biased region" description="Polar residues" evidence="1">
    <location>
        <begin position="360"/>
        <end position="374"/>
    </location>
</feature>
<evidence type="ECO:0000313" key="3">
    <source>
        <dbReference type="Proteomes" id="UP000683360"/>
    </source>
</evidence>
<feature type="compositionally biased region" description="Basic and acidic residues" evidence="1">
    <location>
        <begin position="375"/>
        <end position="399"/>
    </location>
</feature>
<feature type="compositionally biased region" description="Basic and acidic residues" evidence="1">
    <location>
        <begin position="162"/>
        <end position="172"/>
    </location>
</feature>
<proteinExistence type="predicted"/>
<comment type="caution">
    <text evidence="2">The sequence shown here is derived from an EMBL/GenBank/DDBJ whole genome shotgun (WGS) entry which is preliminary data.</text>
</comment>